<keyword evidence="3" id="KW-1185">Reference proteome</keyword>
<accession>H2C7V0</accession>
<dbReference type="HOGENOM" id="CLU_1965594_0_0_2"/>
<keyword evidence="1" id="KW-1133">Transmembrane helix</keyword>
<feature type="transmembrane region" description="Helical" evidence="1">
    <location>
        <begin position="21"/>
        <end position="45"/>
    </location>
</feature>
<evidence type="ECO:0000256" key="1">
    <source>
        <dbReference type="SAM" id="Phobius"/>
    </source>
</evidence>
<keyword evidence="1" id="KW-0472">Membrane</keyword>
<dbReference type="Proteomes" id="UP000003980">
    <property type="component" value="Unassembled WGS sequence"/>
</dbReference>
<proteinExistence type="predicted"/>
<evidence type="ECO:0000313" key="2">
    <source>
        <dbReference type="EMBL" id="EHP68226.1"/>
    </source>
</evidence>
<protein>
    <recommendedName>
        <fullName evidence="4">Archaeal flagellin-like protein</fullName>
    </recommendedName>
</protein>
<evidence type="ECO:0008006" key="4">
    <source>
        <dbReference type="Google" id="ProtNLM"/>
    </source>
</evidence>
<gene>
    <name evidence="2" type="ORF">MetMK1DRAFT_00026490</name>
</gene>
<dbReference type="RefSeq" id="WP_009074426.1">
    <property type="nucleotide sequence ID" value="NZ_JH597770.1"/>
</dbReference>
<evidence type="ECO:0000313" key="3">
    <source>
        <dbReference type="Proteomes" id="UP000003980"/>
    </source>
</evidence>
<dbReference type="AlphaFoldDB" id="H2C7V0"/>
<sequence length="153" mass="16335">MSKAQKVMVKARKRKGISDSITVVILLIVAVSLTLSVALLGFTMFRSYSSQSVLSVKGIPTLSFEGGKVYLNVTVVNYGSQPIYVTSATLGVTPQVTNSSLNLMVPGSSSKSFVITFSVVNISQLDQNKSLIPVSLQTSSSLEPVLYFHALVS</sequence>
<dbReference type="EMBL" id="JH597770">
    <property type="protein sequence ID" value="EHP68226.1"/>
    <property type="molecule type" value="Genomic_DNA"/>
</dbReference>
<reference evidence="2 3" key="1">
    <citation type="submission" date="2012-01" db="EMBL/GenBank/DDBJ databases">
        <title>Improved High-Quality Draft sequence of Metallosphaera yellowstonensis MK1.</title>
        <authorList>
            <consortium name="US DOE Joint Genome Institute"/>
            <person name="Lucas S."/>
            <person name="Han J."/>
            <person name="Cheng J.-F."/>
            <person name="Goodwin L."/>
            <person name="Pitluck S."/>
            <person name="Peters L."/>
            <person name="Teshima H."/>
            <person name="Detter J.C."/>
            <person name="Han C."/>
            <person name="Tapia R."/>
            <person name="Land M."/>
            <person name="Hauser L."/>
            <person name="Kyrpides N."/>
            <person name="Kozubal M."/>
            <person name="Macur R.E."/>
            <person name="Jay Z."/>
            <person name="Inskeep W."/>
            <person name="Woyke T."/>
        </authorList>
    </citation>
    <scope>NUCLEOTIDE SEQUENCE [LARGE SCALE GENOMIC DNA]</scope>
    <source>
        <strain evidence="2 3">MK1</strain>
    </source>
</reference>
<name>H2C7V0_9CREN</name>
<organism evidence="2 3">
    <name type="scientific">Metallosphaera yellowstonensis MK1</name>
    <dbReference type="NCBI Taxonomy" id="671065"/>
    <lineage>
        <taxon>Archaea</taxon>
        <taxon>Thermoproteota</taxon>
        <taxon>Thermoprotei</taxon>
        <taxon>Sulfolobales</taxon>
        <taxon>Sulfolobaceae</taxon>
        <taxon>Metallosphaera</taxon>
    </lineage>
</organism>
<keyword evidence="1" id="KW-0812">Transmembrane</keyword>